<evidence type="ECO:0000256" key="5">
    <source>
        <dbReference type="ARBA" id="ARBA00022801"/>
    </source>
</evidence>
<feature type="non-terminal residue" evidence="8">
    <location>
        <position position="1"/>
    </location>
</feature>
<evidence type="ECO:0000259" key="7">
    <source>
        <dbReference type="Pfam" id="PF17917"/>
    </source>
</evidence>
<dbReference type="GO" id="GO:0004519">
    <property type="term" value="F:endonuclease activity"/>
    <property type="evidence" value="ECO:0007669"/>
    <property type="project" value="UniProtKB-KW"/>
</dbReference>
<proteinExistence type="predicted"/>
<dbReference type="GO" id="GO:0003964">
    <property type="term" value="F:RNA-directed DNA polymerase activity"/>
    <property type="evidence" value="ECO:0007669"/>
    <property type="project" value="UniProtKB-KW"/>
</dbReference>
<keyword evidence="1" id="KW-0808">Transferase</keyword>
<dbReference type="Proteomes" id="UP000663836">
    <property type="component" value="Unassembled WGS sequence"/>
</dbReference>
<organism evidence="8 9">
    <name type="scientific">Rotaria sordida</name>
    <dbReference type="NCBI Taxonomy" id="392033"/>
    <lineage>
        <taxon>Eukaryota</taxon>
        <taxon>Metazoa</taxon>
        <taxon>Spiralia</taxon>
        <taxon>Gnathifera</taxon>
        <taxon>Rotifera</taxon>
        <taxon>Eurotatoria</taxon>
        <taxon>Bdelloidea</taxon>
        <taxon>Philodinida</taxon>
        <taxon>Philodinidae</taxon>
        <taxon>Rotaria</taxon>
    </lineage>
</organism>
<keyword evidence="4" id="KW-0255">Endonuclease</keyword>
<comment type="caution">
    <text evidence="8">The sequence shown here is derived from an EMBL/GenBank/DDBJ whole genome shotgun (WGS) entry which is preliminary data.</text>
</comment>
<feature type="domain" description="Reverse transcriptase RNase H-like" evidence="7">
    <location>
        <begin position="2"/>
        <end position="53"/>
    </location>
</feature>
<name>A0A820J7Y0_9BILA</name>
<keyword evidence="3" id="KW-0540">Nuclease</keyword>
<keyword evidence="5" id="KW-0378">Hydrolase</keyword>
<dbReference type="InterPro" id="IPR043502">
    <property type="entry name" value="DNA/RNA_pol_sf"/>
</dbReference>
<keyword evidence="2" id="KW-0548">Nucleotidyltransferase</keyword>
<sequence length="86" mass="9736">GILYQEINGVRKIFYYRSELLSSSQQRYHLSELEALTIFKCIIRMKSFLLGRKDKYSSSIKLIGTVVTRPKAKATDTNATSALSST</sequence>
<dbReference type="SUPFAM" id="SSF56672">
    <property type="entry name" value="DNA/RNA polymerases"/>
    <property type="match status" value="1"/>
</dbReference>
<dbReference type="GO" id="GO:0016787">
    <property type="term" value="F:hydrolase activity"/>
    <property type="evidence" value="ECO:0007669"/>
    <property type="project" value="UniProtKB-KW"/>
</dbReference>
<evidence type="ECO:0000256" key="2">
    <source>
        <dbReference type="ARBA" id="ARBA00022695"/>
    </source>
</evidence>
<reference evidence="8" key="1">
    <citation type="submission" date="2021-02" db="EMBL/GenBank/DDBJ databases">
        <authorList>
            <person name="Nowell W R."/>
        </authorList>
    </citation>
    <scope>NUCLEOTIDE SEQUENCE</scope>
</reference>
<evidence type="ECO:0000256" key="1">
    <source>
        <dbReference type="ARBA" id="ARBA00022679"/>
    </source>
</evidence>
<evidence type="ECO:0000256" key="4">
    <source>
        <dbReference type="ARBA" id="ARBA00022759"/>
    </source>
</evidence>
<accession>A0A820J7Y0</accession>
<dbReference type="AlphaFoldDB" id="A0A820J7Y0"/>
<dbReference type="EMBL" id="CAJOBD010041400">
    <property type="protein sequence ID" value="CAF4320593.1"/>
    <property type="molecule type" value="Genomic_DNA"/>
</dbReference>
<gene>
    <name evidence="8" type="ORF">JBS370_LOCUS41005</name>
</gene>
<dbReference type="InterPro" id="IPR041373">
    <property type="entry name" value="RT_RNaseH"/>
</dbReference>
<dbReference type="Pfam" id="PF17917">
    <property type="entry name" value="RT_RNaseH"/>
    <property type="match status" value="1"/>
</dbReference>
<evidence type="ECO:0000256" key="6">
    <source>
        <dbReference type="ARBA" id="ARBA00022918"/>
    </source>
</evidence>
<evidence type="ECO:0000313" key="9">
    <source>
        <dbReference type="Proteomes" id="UP000663836"/>
    </source>
</evidence>
<protein>
    <recommendedName>
        <fullName evidence="7">Reverse transcriptase RNase H-like domain-containing protein</fullName>
    </recommendedName>
</protein>
<evidence type="ECO:0000313" key="8">
    <source>
        <dbReference type="EMBL" id="CAF4320593.1"/>
    </source>
</evidence>
<evidence type="ECO:0000256" key="3">
    <source>
        <dbReference type="ARBA" id="ARBA00022722"/>
    </source>
</evidence>
<keyword evidence="6" id="KW-0695">RNA-directed DNA polymerase</keyword>